<dbReference type="EC" id="2.3.1.189" evidence="3"/>
<keyword evidence="3" id="KW-0012">Acyltransferase</keyword>
<dbReference type="Proteomes" id="UP000325286">
    <property type="component" value="Chromosome"/>
</dbReference>
<evidence type="ECO:0000259" key="2">
    <source>
        <dbReference type="PROSITE" id="PS51186"/>
    </source>
</evidence>
<gene>
    <name evidence="3" type="primary">mshD</name>
    <name evidence="3" type="ORF">UC8_11190</name>
</gene>
<evidence type="ECO:0000313" key="4">
    <source>
        <dbReference type="Proteomes" id="UP000325286"/>
    </source>
</evidence>
<dbReference type="GO" id="GO:0035447">
    <property type="term" value="F:mycothiol synthase activity"/>
    <property type="evidence" value="ECO:0007669"/>
    <property type="project" value="UniProtKB-EC"/>
</dbReference>
<dbReference type="EMBL" id="CP042914">
    <property type="protein sequence ID" value="QEG39158.1"/>
    <property type="molecule type" value="Genomic_DNA"/>
</dbReference>
<feature type="region of interest" description="Disordered" evidence="1">
    <location>
        <begin position="144"/>
        <end position="173"/>
    </location>
</feature>
<evidence type="ECO:0000256" key="1">
    <source>
        <dbReference type="SAM" id="MobiDB-lite"/>
    </source>
</evidence>
<dbReference type="AlphaFoldDB" id="A0A5B9QJD0"/>
<dbReference type="InterPro" id="IPR016181">
    <property type="entry name" value="Acyl_CoA_acyltransferase"/>
</dbReference>
<keyword evidence="4" id="KW-1185">Reference proteome</keyword>
<proteinExistence type="predicted"/>
<dbReference type="CDD" id="cd04301">
    <property type="entry name" value="NAT_SF"/>
    <property type="match status" value="1"/>
</dbReference>
<feature type="domain" description="N-acetyltransferase" evidence="2">
    <location>
        <begin position="176"/>
        <end position="326"/>
    </location>
</feature>
<dbReference type="Pfam" id="PF00583">
    <property type="entry name" value="Acetyltransf_1"/>
    <property type="match status" value="1"/>
</dbReference>
<dbReference type="OrthoDB" id="214696at2"/>
<dbReference type="Gene3D" id="3.40.630.30">
    <property type="match status" value="1"/>
</dbReference>
<dbReference type="InterPro" id="IPR000182">
    <property type="entry name" value="GNAT_dom"/>
</dbReference>
<keyword evidence="3" id="KW-0808">Transferase</keyword>
<evidence type="ECO:0000313" key="3">
    <source>
        <dbReference type="EMBL" id="QEG39158.1"/>
    </source>
</evidence>
<dbReference type="PROSITE" id="PS51186">
    <property type="entry name" value="GNAT"/>
    <property type="match status" value="1"/>
</dbReference>
<dbReference type="KEGG" id="rul:UC8_11190"/>
<dbReference type="SUPFAM" id="SSF55729">
    <property type="entry name" value="Acyl-CoA N-acyltransferases (Nat)"/>
    <property type="match status" value="1"/>
</dbReference>
<sequence>MPEPSPSLPCPAPGEFADLPQLAQFATGSMSIGRRHLALTQLADALKNRGAAGVFSSQIRDGDQTLAACLATTIARDAAMLVGCGQLDSLPDSLALQSSLEHLHQQVAAAGMRFVQATSDVDDPSPPFAQADYEKIAQLDYLSATVPPPPTELTPTDSPRTESTSTGERPDRRDVLVVEPLDPRVPAQLARMTAVVEATFDATQDCPKLNRYRSPQDIVAAYLESPALDPTGWRIFQNQHADVACLITTPYQSSATLELTYMGVASDRRGRGWGQRILREAFQIARNSQLTDVMLAVDQQNAPALNVYQQAGFQVVASEAVWGRLA</sequence>
<accession>A0A5B9QJD0</accession>
<name>A0A5B9QJD0_9BACT</name>
<organism evidence="3 4">
    <name type="scientific">Roseimaritima ulvae</name>
    <dbReference type="NCBI Taxonomy" id="980254"/>
    <lineage>
        <taxon>Bacteria</taxon>
        <taxon>Pseudomonadati</taxon>
        <taxon>Planctomycetota</taxon>
        <taxon>Planctomycetia</taxon>
        <taxon>Pirellulales</taxon>
        <taxon>Pirellulaceae</taxon>
        <taxon>Roseimaritima</taxon>
    </lineage>
</organism>
<protein>
    <submittedName>
        <fullName evidence="3">Mycothiol acetyltransferase</fullName>
        <ecNumber evidence="3">2.3.1.189</ecNumber>
    </submittedName>
</protein>
<reference evidence="3 4" key="1">
    <citation type="submission" date="2019-08" db="EMBL/GenBank/DDBJ databases">
        <title>Deep-cultivation of Planctomycetes and their phenomic and genomic characterization uncovers novel biology.</title>
        <authorList>
            <person name="Wiegand S."/>
            <person name="Jogler M."/>
            <person name="Boedeker C."/>
            <person name="Pinto D."/>
            <person name="Vollmers J."/>
            <person name="Rivas-Marin E."/>
            <person name="Kohn T."/>
            <person name="Peeters S.H."/>
            <person name="Heuer A."/>
            <person name="Rast P."/>
            <person name="Oberbeckmann S."/>
            <person name="Bunk B."/>
            <person name="Jeske O."/>
            <person name="Meyerdierks A."/>
            <person name="Storesund J.E."/>
            <person name="Kallscheuer N."/>
            <person name="Luecker S."/>
            <person name="Lage O.M."/>
            <person name="Pohl T."/>
            <person name="Merkel B.J."/>
            <person name="Hornburger P."/>
            <person name="Mueller R.-W."/>
            <person name="Bruemmer F."/>
            <person name="Labrenz M."/>
            <person name="Spormann A.M."/>
            <person name="Op den Camp H."/>
            <person name="Overmann J."/>
            <person name="Amann R."/>
            <person name="Jetten M.S.M."/>
            <person name="Mascher T."/>
            <person name="Medema M.H."/>
            <person name="Devos D.P."/>
            <person name="Kaster A.-K."/>
            <person name="Ovreas L."/>
            <person name="Rohde M."/>
            <person name="Galperin M.Y."/>
            <person name="Jogler C."/>
        </authorList>
    </citation>
    <scope>NUCLEOTIDE SEQUENCE [LARGE SCALE GENOMIC DNA]</scope>
    <source>
        <strain evidence="3 4">UC8</strain>
    </source>
</reference>